<protein>
    <recommendedName>
        <fullName evidence="1">EthD domain-containing protein</fullName>
    </recommendedName>
</protein>
<dbReference type="Pfam" id="PF07110">
    <property type="entry name" value="EthD"/>
    <property type="match status" value="2"/>
</dbReference>
<organism evidence="2 3">
    <name type="scientific">Streptomyces scabiei (strain 87.22)</name>
    <dbReference type="NCBI Taxonomy" id="680198"/>
    <lineage>
        <taxon>Bacteria</taxon>
        <taxon>Bacillati</taxon>
        <taxon>Actinomycetota</taxon>
        <taxon>Actinomycetes</taxon>
        <taxon>Kitasatosporales</taxon>
        <taxon>Streptomycetaceae</taxon>
        <taxon>Streptomyces</taxon>
    </lineage>
</organism>
<dbReference type="RefSeq" id="WP_013006415.1">
    <property type="nucleotide sequence ID" value="NC_013929.1"/>
</dbReference>
<dbReference type="HOGENOM" id="CLU_1110924_0_0_11"/>
<dbReference type="SUPFAM" id="SSF54909">
    <property type="entry name" value="Dimeric alpha+beta barrel"/>
    <property type="match status" value="1"/>
</dbReference>
<feature type="domain" description="EthD" evidence="1">
    <location>
        <begin position="139"/>
        <end position="234"/>
    </location>
</feature>
<dbReference type="InterPro" id="IPR011008">
    <property type="entry name" value="Dimeric_a/b-barrel"/>
</dbReference>
<dbReference type="eggNOG" id="ENOG5032U3Y">
    <property type="taxonomic scope" value="Bacteria"/>
</dbReference>
<dbReference type="AlphaFoldDB" id="C9Z9Q5"/>
<sequence length="250" mass="27438">MLTLIAAVRRKPGMTHLAFVHHLHHVHGPLAAAKPLGVRRYVQNHVFDASFGAEGDAAHLAEFGRDAVTELQFDDQDALAVTMSDPYTREVIGPDGAHFNDMPSAVALLARPSANTSPPPSPPEADGRVKVLHFLSRAQGVSLDNFTERALGAHEAALSRDEPHTKAVRAHVHHVRVPGAEQALRHFGGQDRHAYEAVTALYYDSADEALTHFPAYERSLREPSAGSGRFYDPSRSFVLYCREVTIFEQP</sequence>
<reference evidence="2 3" key="1">
    <citation type="journal article" date="2010" name="Mol. Plant Microbe Interact.">
        <title>Streptomyces scabies 87-22 contains a coronafacic acid-like biosynthetic cluster that contributes to plant-microbe interactions.</title>
        <authorList>
            <person name="Bignell D.R."/>
            <person name="Seipke R.F."/>
            <person name="Huguet-Tapia J.C."/>
            <person name="Chambers A.H."/>
            <person name="Parry R.J."/>
            <person name="Loria R."/>
        </authorList>
    </citation>
    <scope>NUCLEOTIDE SEQUENCE [LARGE SCALE GENOMIC DNA]</scope>
    <source>
        <strain evidence="2 3">87.22</strain>
    </source>
</reference>
<dbReference type="Proteomes" id="UP000001444">
    <property type="component" value="Chromosome"/>
</dbReference>
<dbReference type="KEGG" id="scb:SCAB_90511"/>
<dbReference type="GeneID" id="24308458"/>
<name>C9Z9Q5_STRSW</name>
<evidence type="ECO:0000313" key="2">
    <source>
        <dbReference type="EMBL" id="CBG75983.1"/>
    </source>
</evidence>
<dbReference type="InterPro" id="IPR009799">
    <property type="entry name" value="EthD_dom"/>
</dbReference>
<keyword evidence="3" id="KW-1185">Reference proteome</keyword>
<dbReference type="Gene3D" id="3.30.70.100">
    <property type="match status" value="2"/>
</dbReference>
<gene>
    <name evidence="2" type="ordered locus">SCAB_90511</name>
</gene>
<dbReference type="EMBL" id="FN554889">
    <property type="protein sequence ID" value="CBG75983.1"/>
    <property type="molecule type" value="Genomic_DNA"/>
</dbReference>
<dbReference type="GO" id="GO:0016491">
    <property type="term" value="F:oxidoreductase activity"/>
    <property type="evidence" value="ECO:0007669"/>
    <property type="project" value="InterPro"/>
</dbReference>
<evidence type="ECO:0000313" key="3">
    <source>
        <dbReference type="Proteomes" id="UP000001444"/>
    </source>
</evidence>
<proteinExistence type="predicted"/>
<accession>C9Z9Q5</accession>
<feature type="domain" description="EthD" evidence="1">
    <location>
        <begin position="11"/>
        <end position="102"/>
    </location>
</feature>
<evidence type="ECO:0000259" key="1">
    <source>
        <dbReference type="Pfam" id="PF07110"/>
    </source>
</evidence>